<dbReference type="AlphaFoldDB" id="A0A4U3MFZ8"/>
<comment type="caution">
    <text evidence="2">The sequence shown here is derived from an EMBL/GenBank/DDBJ whole genome shotgun (WGS) entry which is preliminary data.</text>
</comment>
<sequence length="82" mass="8812">MLSSLILVVSLLLAFGALAGFALVVHSIKREDRRRSLTLSPQSALSSLSRRMLGLNVDHTPCAIHPEQACPTCAKVNDTLTV</sequence>
<evidence type="ECO:0000256" key="1">
    <source>
        <dbReference type="SAM" id="Phobius"/>
    </source>
</evidence>
<dbReference type="Proteomes" id="UP000308705">
    <property type="component" value="Unassembled WGS sequence"/>
</dbReference>
<gene>
    <name evidence="2" type="ORF">FDA94_14965</name>
</gene>
<feature type="transmembrane region" description="Helical" evidence="1">
    <location>
        <begin position="6"/>
        <end position="25"/>
    </location>
</feature>
<evidence type="ECO:0000313" key="3">
    <source>
        <dbReference type="Proteomes" id="UP000308705"/>
    </source>
</evidence>
<keyword evidence="1" id="KW-0812">Transmembrane</keyword>
<accession>A0A4U3MFZ8</accession>
<dbReference type="EMBL" id="SZQA01000012">
    <property type="protein sequence ID" value="TKK88205.1"/>
    <property type="molecule type" value="Genomic_DNA"/>
</dbReference>
<dbReference type="RefSeq" id="WP_137247661.1">
    <property type="nucleotide sequence ID" value="NZ_SZQA01000012.1"/>
</dbReference>
<dbReference type="OrthoDB" id="3537443at2"/>
<reference evidence="2 3" key="1">
    <citation type="submission" date="2019-04" db="EMBL/GenBank/DDBJ databases">
        <title>Herbidospora sp. NEAU-GS14.nov., a novel actinomycete isolated from soil.</title>
        <authorList>
            <person name="Han L."/>
        </authorList>
    </citation>
    <scope>NUCLEOTIDE SEQUENCE [LARGE SCALE GENOMIC DNA]</scope>
    <source>
        <strain evidence="2 3">NEAU-GS14</strain>
    </source>
</reference>
<keyword evidence="1" id="KW-0472">Membrane</keyword>
<name>A0A4U3MFZ8_9ACTN</name>
<proteinExistence type="predicted"/>
<evidence type="ECO:0000313" key="2">
    <source>
        <dbReference type="EMBL" id="TKK88205.1"/>
    </source>
</evidence>
<organism evidence="2 3">
    <name type="scientific">Herbidospora galbida</name>
    <dbReference type="NCBI Taxonomy" id="2575442"/>
    <lineage>
        <taxon>Bacteria</taxon>
        <taxon>Bacillati</taxon>
        <taxon>Actinomycetota</taxon>
        <taxon>Actinomycetes</taxon>
        <taxon>Streptosporangiales</taxon>
        <taxon>Streptosporangiaceae</taxon>
        <taxon>Herbidospora</taxon>
    </lineage>
</organism>
<keyword evidence="1" id="KW-1133">Transmembrane helix</keyword>
<keyword evidence="3" id="KW-1185">Reference proteome</keyword>
<protein>
    <submittedName>
        <fullName evidence="2">Uncharacterized protein</fullName>
    </submittedName>
</protein>